<dbReference type="PANTHER" id="PTHR11102">
    <property type="entry name" value="SEL-1-LIKE PROTEIN"/>
    <property type="match status" value="1"/>
</dbReference>
<dbReference type="SMART" id="SM00671">
    <property type="entry name" value="SEL1"/>
    <property type="match status" value="9"/>
</dbReference>
<evidence type="ECO:0000256" key="2">
    <source>
        <dbReference type="SAM" id="MobiDB-lite"/>
    </source>
</evidence>
<reference evidence="3 4" key="1">
    <citation type="submission" date="2024-04" db="EMBL/GenBank/DDBJ databases">
        <title>Tritrichomonas musculus Genome.</title>
        <authorList>
            <person name="Alves-Ferreira E."/>
            <person name="Grigg M."/>
            <person name="Lorenzi H."/>
            <person name="Galac M."/>
        </authorList>
    </citation>
    <scope>NUCLEOTIDE SEQUENCE [LARGE SCALE GENOMIC DNA]</scope>
    <source>
        <strain evidence="3 4">EAF2021</strain>
    </source>
</reference>
<comment type="similarity">
    <text evidence="1">Belongs to the sel-1 family.</text>
</comment>
<comment type="caution">
    <text evidence="3">The sequence shown here is derived from an EMBL/GenBank/DDBJ whole genome shotgun (WGS) entry which is preliminary data.</text>
</comment>
<feature type="region of interest" description="Disordered" evidence="2">
    <location>
        <begin position="168"/>
        <end position="188"/>
    </location>
</feature>
<name>A0ABR2KEE4_9EUKA</name>
<dbReference type="Proteomes" id="UP001470230">
    <property type="component" value="Unassembled WGS sequence"/>
</dbReference>
<evidence type="ECO:0000313" key="3">
    <source>
        <dbReference type="EMBL" id="KAK8889273.1"/>
    </source>
</evidence>
<dbReference type="Pfam" id="PF08238">
    <property type="entry name" value="Sel1"/>
    <property type="match status" value="7"/>
</dbReference>
<dbReference type="EMBL" id="JAPFFF010000005">
    <property type="protein sequence ID" value="KAK8889273.1"/>
    <property type="molecule type" value="Genomic_DNA"/>
</dbReference>
<feature type="region of interest" description="Disordered" evidence="2">
    <location>
        <begin position="335"/>
        <end position="360"/>
    </location>
</feature>
<dbReference type="InterPro" id="IPR006597">
    <property type="entry name" value="Sel1-like"/>
</dbReference>
<protein>
    <submittedName>
        <fullName evidence="3">Uncharacterized protein</fullName>
    </submittedName>
</protein>
<sequence>MSQESVEALLKAAKTNDPDACYKVGMGLLKGTYGLKRCPEKAPSYFKTSADSGNIDAINRYADIQVANKKYDEALKYYQLGVKQKNSYSMVEIGKILQDIKHDDEKSTKYFKVASSLNNPEGMYYYAASLFQQEQNEQAKELLRKSADLGYYESLHLLSSILKQEEDKKAANSDNQQESTDTELESEKVAEQYRAEKKKKQKEELYEKIRLANEENDAEAMIWLTEKFDKEPIRKNRLQALPYYKKLAKLQDIDSIRHLQLIYKYGRDVDPNINEYFKYTKLLADNGDVDSMIKISDLYKNGEGCEASEENHKAYREKAAEANIRSYKQKLAEISKKRNERKAKGKAANDESTRKEKENERETMNEIYKFSLQLLNGEVYLPNFDKSFYLLQILASLGHQESLNEVLNIMLRSDQIAPKPNEADIVKFLKLKKDDSYVLDLAHLFLNGNLNKLVLKQDGPVISYFKQFAIDKKDEKLLFKLANGYKSGKPPLEQNNDEYINLIKVLATLDNPIAIDKLRLIYEKASKDDTEKEPEKKTEEEKDKIIKMAKLQEMKRLKERADLNNGSNAFAMINYAKILIEGNGYIEPNIDEGIKYLKKAAEQCKNSTAMFDLGDIYENGKFVKQDLNEAIKYYSLGEENGNHQCAFYLVKCLLLANKGVEAKDAIKKSGDPDFSDKLFNKLLYEWKLEPDEVVRLLKIAADAGDVGSMKILSKYLMRGRNVTHNPDEATVYLNMYKKATSQ</sequence>
<dbReference type="InterPro" id="IPR050767">
    <property type="entry name" value="Sel1_AlgK"/>
</dbReference>
<dbReference type="InterPro" id="IPR011990">
    <property type="entry name" value="TPR-like_helical_dom_sf"/>
</dbReference>
<dbReference type="PANTHER" id="PTHR11102:SF160">
    <property type="entry name" value="ERAD-ASSOCIATED E3 UBIQUITIN-PROTEIN LIGASE COMPONENT HRD3"/>
    <property type="match status" value="1"/>
</dbReference>
<accession>A0ABR2KEE4</accession>
<dbReference type="SUPFAM" id="SSF81901">
    <property type="entry name" value="HCP-like"/>
    <property type="match status" value="3"/>
</dbReference>
<keyword evidence="4" id="KW-1185">Reference proteome</keyword>
<proteinExistence type="inferred from homology"/>
<gene>
    <name evidence="3" type="ORF">M9Y10_034019</name>
</gene>
<evidence type="ECO:0000256" key="1">
    <source>
        <dbReference type="ARBA" id="ARBA00038101"/>
    </source>
</evidence>
<evidence type="ECO:0000313" key="4">
    <source>
        <dbReference type="Proteomes" id="UP001470230"/>
    </source>
</evidence>
<organism evidence="3 4">
    <name type="scientific">Tritrichomonas musculus</name>
    <dbReference type="NCBI Taxonomy" id="1915356"/>
    <lineage>
        <taxon>Eukaryota</taxon>
        <taxon>Metamonada</taxon>
        <taxon>Parabasalia</taxon>
        <taxon>Tritrichomonadida</taxon>
        <taxon>Tritrichomonadidae</taxon>
        <taxon>Tritrichomonas</taxon>
    </lineage>
</organism>
<dbReference type="Gene3D" id="1.25.40.10">
    <property type="entry name" value="Tetratricopeptide repeat domain"/>
    <property type="match status" value="3"/>
</dbReference>
<feature type="compositionally biased region" description="Basic and acidic residues" evidence="2">
    <location>
        <begin position="347"/>
        <end position="360"/>
    </location>
</feature>